<dbReference type="Proteomes" id="UP001556631">
    <property type="component" value="Unassembled WGS sequence"/>
</dbReference>
<organism evidence="1 2">
    <name type="scientific">Nocardioides eburneus</name>
    <dbReference type="NCBI Taxonomy" id="3231482"/>
    <lineage>
        <taxon>Bacteria</taxon>
        <taxon>Bacillati</taxon>
        <taxon>Actinomycetota</taxon>
        <taxon>Actinomycetes</taxon>
        <taxon>Propionibacteriales</taxon>
        <taxon>Nocardioidaceae</taxon>
        <taxon>Nocardioides</taxon>
    </lineage>
</organism>
<comment type="caution">
    <text evidence="1">The sequence shown here is derived from an EMBL/GenBank/DDBJ whole genome shotgun (WGS) entry which is preliminary data.</text>
</comment>
<evidence type="ECO:0000313" key="1">
    <source>
        <dbReference type="EMBL" id="MEX0426806.1"/>
    </source>
</evidence>
<reference evidence="1 2" key="1">
    <citation type="submission" date="2024-07" db="EMBL/GenBank/DDBJ databases">
        <authorList>
            <person name="Lee S."/>
            <person name="Kang M."/>
        </authorList>
    </citation>
    <scope>NUCLEOTIDE SEQUENCE [LARGE SCALE GENOMIC DNA]</scope>
    <source>
        <strain evidence="1 2">DS6</strain>
    </source>
</reference>
<proteinExistence type="predicted"/>
<protein>
    <submittedName>
        <fullName evidence="1">Uncharacterized protein</fullName>
    </submittedName>
</protein>
<evidence type="ECO:0000313" key="2">
    <source>
        <dbReference type="Proteomes" id="UP001556631"/>
    </source>
</evidence>
<accession>A0ABV3SV39</accession>
<dbReference type="EMBL" id="JBFPJR010000005">
    <property type="protein sequence ID" value="MEX0426806.1"/>
    <property type="molecule type" value="Genomic_DNA"/>
</dbReference>
<keyword evidence="2" id="KW-1185">Reference proteome</keyword>
<gene>
    <name evidence="1" type="ORF">AB3X52_04165</name>
</gene>
<sequence>MTAVPCETVTTARNHRHDEADRLLVTHVPAVLGATGPRGEVGTRAGLASYVVGWGGAGAAYVGVDGMAPASPDAAA</sequence>
<dbReference type="RefSeq" id="WP_367991585.1">
    <property type="nucleotide sequence ID" value="NZ_JBFPJR010000005.1"/>
</dbReference>
<name>A0ABV3SV39_9ACTN</name>